<feature type="domain" description="Rhodanese" evidence="1">
    <location>
        <begin position="18"/>
        <end position="107"/>
    </location>
</feature>
<proteinExistence type="predicted"/>
<accession>A0A371BJJ4</accession>
<dbReference type="Proteomes" id="UP000263833">
    <property type="component" value="Unassembled WGS sequence"/>
</dbReference>
<dbReference type="Gene3D" id="3.40.250.10">
    <property type="entry name" value="Rhodanese-like domain"/>
    <property type="match status" value="1"/>
</dbReference>
<keyword evidence="2" id="KW-0808">Transferase</keyword>
<dbReference type="Pfam" id="PF09828">
    <property type="entry name" value="ChrB_C"/>
    <property type="match status" value="1"/>
</dbReference>
<protein>
    <submittedName>
        <fullName evidence="2">Sulfurtransferase</fullName>
    </submittedName>
</protein>
<dbReference type="InterPro" id="IPR018634">
    <property type="entry name" value="ChrB_C"/>
</dbReference>
<keyword evidence="3" id="KW-1185">Reference proteome</keyword>
<dbReference type="RefSeq" id="WP_115549289.1">
    <property type="nucleotide sequence ID" value="NZ_QRGP01000001.1"/>
</dbReference>
<sequence>MSALNTIPIEKLVRLIGTANGPAILDVRTNEDFAADPRLIPGAVRKAVDDIADWAPSFAGQNVIAVCRAGHSLSQGAASWLRQAGSDADALDGGMAAWAKAGHPLVPESALPPRDARGRTVWVTRARPKVDRIACPWLIRRFVDPSAVFLFVAPNEVAGVAERFGATPFDVEGDGIVWSHDGERCTFDVMVEGFGLAGLLPLTHLALIVRGADTARPDIVPEAAGLVALSLGLSRMFADDLEQLDAGMLIYDALYRWCRDATGETHDWVSHQPKGSRAKAVTP</sequence>
<dbReference type="Pfam" id="PF00581">
    <property type="entry name" value="Rhodanese"/>
    <property type="match status" value="1"/>
</dbReference>
<dbReference type="SUPFAM" id="SSF52821">
    <property type="entry name" value="Rhodanese/Cell cycle control phosphatase"/>
    <property type="match status" value="1"/>
</dbReference>
<evidence type="ECO:0000313" key="3">
    <source>
        <dbReference type="Proteomes" id="UP000263833"/>
    </source>
</evidence>
<evidence type="ECO:0000313" key="2">
    <source>
        <dbReference type="EMBL" id="RDV07744.1"/>
    </source>
</evidence>
<organism evidence="2 3">
    <name type="scientific">Sphingorhabdus pulchriflava</name>
    <dbReference type="NCBI Taxonomy" id="2292257"/>
    <lineage>
        <taxon>Bacteria</taxon>
        <taxon>Pseudomonadati</taxon>
        <taxon>Pseudomonadota</taxon>
        <taxon>Alphaproteobacteria</taxon>
        <taxon>Sphingomonadales</taxon>
        <taxon>Sphingomonadaceae</taxon>
        <taxon>Sphingorhabdus</taxon>
    </lineage>
</organism>
<dbReference type="AlphaFoldDB" id="A0A371BJJ4"/>
<dbReference type="InterPro" id="IPR036873">
    <property type="entry name" value="Rhodanese-like_dom_sf"/>
</dbReference>
<dbReference type="EMBL" id="QRGP01000001">
    <property type="protein sequence ID" value="RDV07744.1"/>
    <property type="molecule type" value="Genomic_DNA"/>
</dbReference>
<reference evidence="3" key="1">
    <citation type="submission" date="2018-08" db="EMBL/GenBank/DDBJ databases">
        <authorList>
            <person name="Kim S.-J."/>
            <person name="Jung G.-Y."/>
        </authorList>
    </citation>
    <scope>NUCLEOTIDE SEQUENCE [LARGE SCALE GENOMIC DNA]</scope>
    <source>
        <strain evidence="3">GY_G</strain>
    </source>
</reference>
<dbReference type="SMART" id="SM00450">
    <property type="entry name" value="RHOD"/>
    <property type="match status" value="1"/>
</dbReference>
<dbReference type="InterPro" id="IPR001763">
    <property type="entry name" value="Rhodanese-like_dom"/>
</dbReference>
<dbReference type="GO" id="GO:0016740">
    <property type="term" value="F:transferase activity"/>
    <property type="evidence" value="ECO:0007669"/>
    <property type="project" value="UniProtKB-KW"/>
</dbReference>
<dbReference type="OrthoDB" id="9784302at2"/>
<evidence type="ECO:0000259" key="1">
    <source>
        <dbReference type="PROSITE" id="PS50206"/>
    </source>
</evidence>
<comment type="caution">
    <text evidence="2">The sequence shown here is derived from an EMBL/GenBank/DDBJ whole genome shotgun (WGS) entry which is preliminary data.</text>
</comment>
<name>A0A371BJJ4_9SPHN</name>
<gene>
    <name evidence="2" type="ORF">DXH95_10630</name>
</gene>
<dbReference type="PROSITE" id="PS50206">
    <property type="entry name" value="RHODANESE_3"/>
    <property type="match status" value="1"/>
</dbReference>